<keyword evidence="1" id="KW-0472">Membrane</keyword>
<protein>
    <recommendedName>
        <fullName evidence="4">Transmembrane protein</fullName>
    </recommendedName>
</protein>
<evidence type="ECO:0000313" key="3">
    <source>
        <dbReference type="Proteomes" id="UP000037069"/>
    </source>
</evidence>
<feature type="transmembrane region" description="Helical" evidence="1">
    <location>
        <begin position="211"/>
        <end position="227"/>
    </location>
</feature>
<evidence type="ECO:0000256" key="1">
    <source>
        <dbReference type="SAM" id="Phobius"/>
    </source>
</evidence>
<accession>A0A0L0BVY8</accession>
<comment type="caution">
    <text evidence="2">The sequence shown here is derived from an EMBL/GenBank/DDBJ whole genome shotgun (WGS) entry which is preliminary data.</text>
</comment>
<feature type="transmembrane region" description="Helical" evidence="1">
    <location>
        <begin position="29"/>
        <end position="56"/>
    </location>
</feature>
<evidence type="ECO:0000313" key="2">
    <source>
        <dbReference type="EMBL" id="KNC24183.1"/>
    </source>
</evidence>
<organism evidence="2 3">
    <name type="scientific">Lucilia cuprina</name>
    <name type="common">Green bottle fly</name>
    <name type="synonym">Australian sheep blowfly</name>
    <dbReference type="NCBI Taxonomy" id="7375"/>
    <lineage>
        <taxon>Eukaryota</taxon>
        <taxon>Metazoa</taxon>
        <taxon>Ecdysozoa</taxon>
        <taxon>Arthropoda</taxon>
        <taxon>Hexapoda</taxon>
        <taxon>Insecta</taxon>
        <taxon>Pterygota</taxon>
        <taxon>Neoptera</taxon>
        <taxon>Endopterygota</taxon>
        <taxon>Diptera</taxon>
        <taxon>Brachycera</taxon>
        <taxon>Muscomorpha</taxon>
        <taxon>Oestroidea</taxon>
        <taxon>Calliphoridae</taxon>
        <taxon>Luciliinae</taxon>
        <taxon>Lucilia</taxon>
    </lineage>
</organism>
<dbReference type="EMBL" id="JRES01001254">
    <property type="protein sequence ID" value="KNC24183.1"/>
    <property type="molecule type" value="Genomic_DNA"/>
</dbReference>
<sequence>MFNCQEKLLKFSYNFPSTSQHLNNCQKQIFMIHVFMLIATTVFNSNMFFIVCWVTMTQFAKSVFINRSGEFLKIITSVHHHKSNTIVQSPQIYILQMLTTIVEVAWPSGLRRWFKAPVSSEAWPVNKSFSYLMVVLGVVGVTGAAAAAAGECAAAVVVVVITKGDSGVGCCCCSSLVCVVGVNDISVDNAFVVANSAAAVGVEYKTSEASIMDYILFGNFLLLLLLAD</sequence>
<evidence type="ECO:0008006" key="4">
    <source>
        <dbReference type="Google" id="ProtNLM"/>
    </source>
</evidence>
<dbReference type="AlphaFoldDB" id="A0A0L0BVY8"/>
<name>A0A0L0BVY8_LUCCU</name>
<reference evidence="2 3" key="1">
    <citation type="journal article" date="2015" name="Nat. Commun.">
        <title>Lucilia cuprina genome unlocks parasitic fly biology to underpin future interventions.</title>
        <authorList>
            <person name="Anstead C.A."/>
            <person name="Korhonen P.K."/>
            <person name="Young N.D."/>
            <person name="Hall R.S."/>
            <person name="Jex A.R."/>
            <person name="Murali S.C."/>
            <person name="Hughes D.S."/>
            <person name="Lee S.F."/>
            <person name="Perry T."/>
            <person name="Stroehlein A.J."/>
            <person name="Ansell B.R."/>
            <person name="Breugelmans B."/>
            <person name="Hofmann A."/>
            <person name="Qu J."/>
            <person name="Dugan S."/>
            <person name="Lee S.L."/>
            <person name="Chao H."/>
            <person name="Dinh H."/>
            <person name="Han Y."/>
            <person name="Doddapaneni H.V."/>
            <person name="Worley K.C."/>
            <person name="Muzny D.M."/>
            <person name="Ioannidis P."/>
            <person name="Waterhouse R.M."/>
            <person name="Zdobnov E.M."/>
            <person name="James P.J."/>
            <person name="Bagnall N.H."/>
            <person name="Kotze A.C."/>
            <person name="Gibbs R.A."/>
            <person name="Richards S."/>
            <person name="Batterham P."/>
            <person name="Gasser R.B."/>
        </authorList>
    </citation>
    <scope>NUCLEOTIDE SEQUENCE [LARGE SCALE GENOMIC DNA]</scope>
    <source>
        <strain evidence="2 3">LS</strain>
        <tissue evidence="2">Full body</tissue>
    </source>
</reference>
<keyword evidence="1" id="KW-0812">Transmembrane</keyword>
<dbReference type="Proteomes" id="UP000037069">
    <property type="component" value="Unassembled WGS sequence"/>
</dbReference>
<keyword evidence="1" id="KW-1133">Transmembrane helix</keyword>
<feature type="transmembrane region" description="Helical" evidence="1">
    <location>
        <begin position="131"/>
        <end position="161"/>
    </location>
</feature>
<gene>
    <name evidence="2" type="ORF">FF38_02182</name>
</gene>
<keyword evidence="3" id="KW-1185">Reference proteome</keyword>
<proteinExistence type="predicted"/>